<dbReference type="Gene3D" id="2.60.120.330">
    <property type="entry name" value="B-lactam Antibiotic, Isopenicillin N Synthase, Chain"/>
    <property type="match status" value="2"/>
</dbReference>
<keyword evidence="3" id="KW-0812">Transmembrane</keyword>
<keyword evidence="1" id="KW-0479">Metal-binding</keyword>
<keyword evidence="8" id="KW-1185">Reference proteome</keyword>
<dbReference type="PANTHER" id="PTHR47990">
    <property type="entry name" value="2-OXOGLUTARATE (2OG) AND FE(II)-DEPENDENT OXYGENASE SUPERFAMILY PROTEIN-RELATED"/>
    <property type="match status" value="1"/>
</dbReference>
<reference evidence="7 8" key="1">
    <citation type="submission" date="2024-01" db="EMBL/GenBank/DDBJ databases">
        <title>Genome assemblies of Stephania.</title>
        <authorList>
            <person name="Yang L."/>
        </authorList>
    </citation>
    <scope>NUCLEOTIDE SEQUENCE [LARGE SCALE GENOMIC DNA]</scope>
    <source>
        <strain evidence="7">JXDWG</strain>
        <tissue evidence="7">Leaf</tissue>
    </source>
</reference>
<feature type="chain" id="PRO_5042838419" evidence="4">
    <location>
        <begin position="33"/>
        <end position="459"/>
    </location>
</feature>
<keyword evidence="3" id="KW-0472">Membrane</keyword>
<feature type="domain" description="Isopenicillin N synthase-like Fe(2+) 2OG dioxygenase" evidence="5">
    <location>
        <begin position="233"/>
        <end position="293"/>
    </location>
</feature>
<dbReference type="EMBL" id="JBBNAG010000007">
    <property type="protein sequence ID" value="KAK9118273.1"/>
    <property type="molecule type" value="Genomic_DNA"/>
</dbReference>
<comment type="caution">
    <text evidence="7">The sequence shown here is derived from an EMBL/GenBank/DDBJ whole genome shotgun (WGS) entry which is preliminary data.</text>
</comment>
<proteinExistence type="predicted"/>
<evidence type="ECO:0000256" key="3">
    <source>
        <dbReference type="SAM" id="Phobius"/>
    </source>
</evidence>
<keyword evidence="3" id="KW-1133">Transmembrane helix</keyword>
<dbReference type="AlphaFoldDB" id="A0AAP0IMI1"/>
<evidence type="ECO:0000259" key="6">
    <source>
        <dbReference type="Pfam" id="PF14226"/>
    </source>
</evidence>
<dbReference type="Pfam" id="PF03171">
    <property type="entry name" value="2OG-FeII_Oxy"/>
    <property type="match status" value="1"/>
</dbReference>
<protein>
    <submittedName>
        <fullName evidence="7">Uncharacterized protein</fullName>
    </submittedName>
</protein>
<evidence type="ECO:0000256" key="4">
    <source>
        <dbReference type="SAM" id="SignalP"/>
    </source>
</evidence>
<sequence length="459" mass="51258">MLRSSPPPQIPKSPTRLGLLLSTLSLVSPFLAQPVTLPSPGLPSTHHRRVACSFRDQALFQIFQICLSSLNQLKTNGNMSTLISQFVDEDAKEKLAPYSLCQVMRAILTGDLEKVGSVYAIFLIYSYLCGVAPFIYLDIVYQQMSQEVAKCLYNEKVQPTTFFAKAIPDSHTWQDVDDYPSVDAAAVGGVPVVDLNDPNAMKLVSDACERWGLFQVVNHGIQPSSLLATKTTNPDFNYSKTGHGSWCPHSTYGALVVNVGDLLHILSNGNYPSVFHRAIVHRTRYRLSAANLFGPPPKIQVAPLEKLIDHNNPPLYKSLSWNEKSIQLKWLVYEEKLKSKASVDEVDETSLLQIKNQSRTSVQHSTIALSYRATINYCKSIKVDKLKKGRGKAKNVALDQYLAKSNGIKPKVNIPDEKLKPMEAWAAEFTIELGIICRTYAPIRVAQWKKVEQKDKEQI</sequence>
<dbReference type="InterPro" id="IPR026992">
    <property type="entry name" value="DIOX_N"/>
</dbReference>
<dbReference type="InterPro" id="IPR027443">
    <property type="entry name" value="IPNS-like_sf"/>
</dbReference>
<accession>A0AAP0IMI1</accession>
<dbReference type="InterPro" id="IPR050231">
    <property type="entry name" value="Iron_ascorbate_oxido_reductase"/>
</dbReference>
<dbReference type="Proteomes" id="UP001419268">
    <property type="component" value="Unassembled WGS sequence"/>
</dbReference>
<evidence type="ECO:0000256" key="2">
    <source>
        <dbReference type="ARBA" id="ARBA00023004"/>
    </source>
</evidence>
<dbReference type="SUPFAM" id="SSF51197">
    <property type="entry name" value="Clavaminate synthase-like"/>
    <property type="match status" value="2"/>
</dbReference>
<evidence type="ECO:0000259" key="5">
    <source>
        <dbReference type="Pfam" id="PF03171"/>
    </source>
</evidence>
<dbReference type="InterPro" id="IPR044861">
    <property type="entry name" value="IPNS-like_FE2OG_OXY"/>
</dbReference>
<keyword evidence="2" id="KW-0408">Iron</keyword>
<organism evidence="7 8">
    <name type="scientific">Stephania cephalantha</name>
    <dbReference type="NCBI Taxonomy" id="152367"/>
    <lineage>
        <taxon>Eukaryota</taxon>
        <taxon>Viridiplantae</taxon>
        <taxon>Streptophyta</taxon>
        <taxon>Embryophyta</taxon>
        <taxon>Tracheophyta</taxon>
        <taxon>Spermatophyta</taxon>
        <taxon>Magnoliopsida</taxon>
        <taxon>Ranunculales</taxon>
        <taxon>Menispermaceae</taxon>
        <taxon>Menispermoideae</taxon>
        <taxon>Cissampelideae</taxon>
        <taxon>Stephania</taxon>
    </lineage>
</organism>
<dbReference type="Pfam" id="PF14226">
    <property type="entry name" value="DIOX_N"/>
    <property type="match status" value="1"/>
</dbReference>
<evidence type="ECO:0000313" key="8">
    <source>
        <dbReference type="Proteomes" id="UP001419268"/>
    </source>
</evidence>
<feature type="signal peptide" evidence="4">
    <location>
        <begin position="1"/>
        <end position="32"/>
    </location>
</feature>
<feature type="domain" description="Non-haem dioxygenase N-terminal" evidence="6">
    <location>
        <begin position="190"/>
        <end position="229"/>
    </location>
</feature>
<name>A0AAP0IMI1_9MAGN</name>
<keyword evidence="4" id="KW-0732">Signal</keyword>
<feature type="transmembrane region" description="Helical" evidence="3">
    <location>
        <begin position="118"/>
        <end position="137"/>
    </location>
</feature>
<evidence type="ECO:0000256" key="1">
    <source>
        <dbReference type="ARBA" id="ARBA00022723"/>
    </source>
</evidence>
<dbReference type="GO" id="GO:0046872">
    <property type="term" value="F:metal ion binding"/>
    <property type="evidence" value="ECO:0007669"/>
    <property type="project" value="UniProtKB-KW"/>
</dbReference>
<evidence type="ECO:0000313" key="7">
    <source>
        <dbReference type="EMBL" id="KAK9118273.1"/>
    </source>
</evidence>
<gene>
    <name evidence="7" type="ORF">Scep_016366</name>
</gene>